<feature type="compositionally biased region" description="Basic and acidic residues" evidence="6">
    <location>
        <begin position="815"/>
        <end position="824"/>
    </location>
</feature>
<feature type="region of interest" description="Disordered" evidence="6">
    <location>
        <begin position="765"/>
        <end position="827"/>
    </location>
</feature>
<organism evidence="8 9">
    <name type="scientific">Linnemannia schmuckeri</name>
    <dbReference type="NCBI Taxonomy" id="64567"/>
    <lineage>
        <taxon>Eukaryota</taxon>
        <taxon>Fungi</taxon>
        <taxon>Fungi incertae sedis</taxon>
        <taxon>Mucoromycota</taxon>
        <taxon>Mortierellomycotina</taxon>
        <taxon>Mortierellomycetes</taxon>
        <taxon>Mortierellales</taxon>
        <taxon>Mortierellaceae</taxon>
        <taxon>Linnemannia</taxon>
    </lineage>
</organism>
<feature type="compositionally biased region" description="Polar residues" evidence="6">
    <location>
        <begin position="58"/>
        <end position="79"/>
    </location>
</feature>
<proteinExistence type="predicted"/>
<evidence type="ECO:0000256" key="4">
    <source>
        <dbReference type="ARBA" id="ARBA00022763"/>
    </source>
</evidence>
<dbReference type="Gene3D" id="3.30.470.30">
    <property type="entry name" value="DNA ligase/mRNA capping enzyme"/>
    <property type="match status" value="1"/>
</dbReference>
<dbReference type="PANTHER" id="PTHR47810">
    <property type="entry name" value="DNA LIGASE"/>
    <property type="match status" value="1"/>
</dbReference>
<keyword evidence="3" id="KW-0235">DNA replication</keyword>
<feature type="domain" description="ATP-dependent DNA ligase family profile" evidence="7">
    <location>
        <begin position="592"/>
        <end position="734"/>
    </location>
</feature>
<keyword evidence="5" id="KW-0234">DNA repair</keyword>
<evidence type="ECO:0000256" key="3">
    <source>
        <dbReference type="ARBA" id="ARBA00022705"/>
    </source>
</evidence>
<dbReference type="InterPro" id="IPR012310">
    <property type="entry name" value="DNA_ligase_ATP-dep_cent"/>
</dbReference>
<feature type="compositionally biased region" description="Gly residues" evidence="6">
    <location>
        <begin position="772"/>
        <end position="782"/>
    </location>
</feature>
<dbReference type="OrthoDB" id="411785at2759"/>
<dbReference type="AlphaFoldDB" id="A0A9P5RZB5"/>
<dbReference type="SUPFAM" id="SSF56091">
    <property type="entry name" value="DNA ligase/mRNA capping enzyme, catalytic domain"/>
    <property type="match status" value="1"/>
</dbReference>
<dbReference type="GO" id="GO:0003910">
    <property type="term" value="F:DNA ligase (ATP) activity"/>
    <property type="evidence" value="ECO:0007669"/>
    <property type="project" value="InterPro"/>
</dbReference>
<dbReference type="InterPro" id="IPR050326">
    <property type="entry name" value="NAD_dep_DNA_ligaseB"/>
</dbReference>
<evidence type="ECO:0000259" key="7">
    <source>
        <dbReference type="PROSITE" id="PS50160"/>
    </source>
</evidence>
<feature type="compositionally biased region" description="Low complexity" evidence="6">
    <location>
        <begin position="796"/>
        <end position="808"/>
    </location>
</feature>
<evidence type="ECO:0000256" key="6">
    <source>
        <dbReference type="SAM" id="MobiDB-lite"/>
    </source>
</evidence>
<feature type="region of interest" description="Disordered" evidence="6">
    <location>
        <begin position="509"/>
        <end position="532"/>
    </location>
</feature>
<feature type="compositionally biased region" description="Polar residues" evidence="6">
    <location>
        <begin position="238"/>
        <end position="251"/>
    </location>
</feature>
<reference evidence="8" key="1">
    <citation type="journal article" date="2020" name="Fungal Divers.">
        <title>Resolving the Mortierellaceae phylogeny through synthesis of multi-gene phylogenetics and phylogenomics.</title>
        <authorList>
            <person name="Vandepol N."/>
            <person name="Liber J."/>
            <person name="Desiro A."/>
            <person name="Na H."/>
            <person name="Kennedy M."/>
            <person name="Barry K."/>
            <person name="Grigoriev I.V."/>
            <person name="Miller A.N."/>
            <person name="O'Donnell K."/>
            <person name="Stajich J.E."/>
            <person name="Bonito G."/>
        </authorList>
    </citation>
    <scope>NUCLEOTIDE SEQUENCE</scope>
    <source>
        <strain evidence="8">NRRL 6426</strain>
    </source>
</reference>
<feature type="region of interest" description="Disordered" evidence="6">
    <location>
        <begin position="238"/>
        <end position="260"/>
    </location>
</feature>
<dbReference type="InterPro" id="IPR012340">
    <property type="entry name" value="NA-bd_OB-fold"/>
</dbReference>
<evidence type="ECO:0000313" key="9">
    <source>
        <dbReference type="Proteomes" id="UP000748756"/>
    </source>
</evidence>
<gene>
    <name evidence="8" type="ORF">BG015_008553</name>
</gene>
<evidence type="ECO:0000313" key="8">
    <source>
        <dbReference type="EMBL" id="KAF9149645.1"/>
    </source>
</evidence>
<dbReference type="GO" id="GO:0006281">
    <property type="term" value="P:DNA repair"/>
    <property type="evidence" value="ECO:0007669"/>
    <property type="project" value="UniProtKB-KW"/>
</dbReference>
<comment type="cofactor">
    <cofactor evidence="1">
        <name>a divalent metal cation</name>
        <dbReference type="ChEBI" id="CHEBI:60240"/>
    </cofactor>
</comment>
<evidence type="ECO:0000256" key="5">
    <source>
        <dbReference type="ARBA" id="ARBA00023204"/>
    </source>
</evidence>
<comment type="caution">
    <text evidence="8">The sequence shown here is derived from an EMBL/GenBank/DDBJ whole genome shotgun (WGS) entry which is preliminary data.</text>
</comment>
<evidence type="ECO:0000256" key="2">
    <source>
        <dbReference type="ARBA" id="ARBA00022598"/>
    </source>
</evidence>
<dbReference type="GO" id="GO:0006260">
    <property type="term" value="P:DNA replication"/>
    <property type="evidence" value="ECO:0007669"/>
    <property type="project" value="UniProtKB-KW"/>
</dbReference>
<dbReference type="GO" id="GO:0006310">
    <property type="term" value="P:DNA recombination"/>
    <property type="evidence" value="ECO:0007669"/>
    <property type="project" value="InterPro"/>
</dbReference>
<dbReference type="SUPFAM" id="SSF50249">
    <property type="entry name" value="Nucleic acid-binding proteins"/>
    <property type="match status" value="1"/>
</dbReference>
<sequence>MFVRTRTICTRCLLKSPLASFSLPEAGLLRSGGLPVRSQLSTSRSTTTRTQVTASPLVASNSNNNIHQRNSTLTSCRGMSTSATSAASSKKKNPPPPRESVTKQPSSPPAPASKKTKTSNKKASSTNSTQLPTSSSSSTAIEISNYRCSKTKPHQDLDRLQAIVDQLVSTNAWVSKRDILAQHPEQAPLLAWIYDPQRQFYARPANIIKYAQRWARQQDEALAAAKAAVVVGGTSTIDSGPTGSSSFSTEHPSGAKSKAVQSEKGFDTLSSLLEALSSRSIVGHASLEAILTFMDRYCGPGSESSFEALDKINSPDGSYSRAMAILLSTPRSKLLLKVLDKNLKAGCGIALIREAFPTLLPGFHVALGKYMPLESARELFEQKMTLIEKSTKGKKSIKKNATISDPKTDDAEWLGSRKLDGVRCLVRIDRRTGNITTLSRSGRVFEGTGKIQDSFRSIMRMGHGDDEDRGRDEFFRQAFGLTDKDESALPEALILDGEMCVFMAEPFHEQPAGSSQSPSPSPSPSTSPVLVGLLDEDGLGREQFTKAITFVTRGAVEASLDADDDEFSKDKPTATKTDSLEEMSLEYDRPIYCIFDCLTDNEFKDREGTRPLLDRIGGVTRALMQSRGVHDSGVLVKVLSQTKVESFEQLQKMVTQGVERGWEGVILRKNVGYEGKRSRNLLKFKEFQEAEFTVEEATLGTMRLPLNGQFEERYGLTSVTVVHRGNRVGVGSGFTAEERIRFGKDPSLIVGKTITVKYFEESKTYSSSGSASSGGGGGGGGGSDDEASVGNDRVYRSPSRVRSSSIDQSADDSDRDNSEDKGDGGDAVWSLRFPIVKAIYGDGPREL</sequence>
<feature type="compositionally biased region" description="Low complexity" evidence="6">
    <location>
        <begin position="121"/>
        <end position="139"/>
    </location>
</feature>
<dbReference type="EMBL" id="JAAAUQ010000503">
    <property type="protein sequence ID" value="KAF9149645.1"/>
    <property type="molecule type" value="Genomic_DNA"/>
</dbReference>
<keyword evidence="2" id="KW-0436">Ligase</keyword>
<dbReference type="GO" id="GO:0005524">
    <property type="term" value="F:ATP binding"/>
    <property type="evidence" value="ECO:0007669"/>
    <property type="project" value="InterPro"/>
</dbReference>
<evidence type="ECO:0000256" key="1">
    <source>
        <dbReference type="ARBA" id="ARBA00001968"/>
    </source>
</evidence>
<accession>A0A9P5RZB5</accession>
<keyword evidence="4" id="KW-0227">DNA damage</keyword>
<feature type="compositionally biased region" description="Low complexity" evidence="6">
    <location>
        <begin position="36"/>
        <end position="53"/>
    </location>
</feature>
<dbReference type="Gene3D" id="2.40.50.140">
    <property type="entry name" value="Nucleic acid-binding proteins"/>
    <property type="match status" value="1"/>
</dbReference>
<dbReference type="PROSITE" id="PS50160">
    <property type="entry name" value="DNA_LIGASE_A3"/>
    <property type="match status" value="1"/>
</dbReference>
<name>A0A9P5RZB5_9FUNG</name>
<dbReference type="PANTHER" id="PTHR47810:SF1">
    <property type="entry name" value="DNA LIGASE B"/>
    <property type="match status" value="1"/>
</dbReference>
<dbReference type="Proteomes" id="UP000748756">
    <property type="component" value="Unassembled WGS sequence"/>
</dbReference>
<keyword evidence="9" id="KW-1185">Reference proteome</keyword>
<protein>
    <recommendedName>
        <fullName evidence="7">ATP-dependent DNA ligase family profile domain-containing protein</fullName>
    </recommendedName>
</protein>
<feature type="region of interest" description="Disordered" evidence="6">
    <location>
        <begin position="28"/>
        <end position="140"/>
    </location>
</feature>